<dbReference type="InterPro" id="IPR024791">
    <property type="entry name" value="Cyt_c/ubiquinol_Oxase_su3"/>
</dbReference>
<dbReference type="CDD" id="cd00386">
    <property type="entry name" value="Heme_Cu_Oxidase_III_like"/>
    <property type="match status" value="1"/>
</dbReference>
<dbReference type="PANTHER" id="PTHR11403:SF7">
    <property type="entry name" value="CYTOCHROME C OXIDASE SUBUNIT 3"/>
    <property type="match status" value="1"/>
</dbReference>
<protein>
    <recommendedName>
        <fullName evidence="3 8">Cytochrome c oxidase subunit 3</fullName>
    </recommendedName>
</protein>
<accession>A0A3G2QVI5</accession>
<comment type="similarity">
    <text evidence="2 8">Belongs to the cytochrome c oxidase subunit 3 family.</text>
</comment>
<evidence type="ECO:0000259" key="10">
    <source>
        <dbReference type="PROSITE" id="PS50253"/>
    </source>
</evidence>
<evidence type="ECO:0000256" key="3">
    <source>
        <dbReference type="ARBA" id="ARBA00015944"/>
    </source>
</evidence>
<comment type="function">
    <text evidence="8">Component of the cytochrome c oxidase, the last enzyme in the mitochondrial electron transport chain which drives oxidative phosphorylation. The respiratory chain contains 3 multisubunit complexes succinate dehydrogenase (complex II, CII), ubiquinol-cytochrome c oxidoreductase (cytochrome b-c1 complex, complex III, CIII) and cytochrome c oxidase (complex IV, CIV), that cooperate to transfer electrons derived from NADH and succinate to molecular oxygen, creating an electrochemical gradient over the inner membrane that drives transmembrane transport and the ATP synthase. Cytochrome c oxidase is the component of the respiratory chain that catalyzes the reduction of oxygen to water. Electrons originating from reduced cytochrome c in the intermembrane space (IMS) are transferred via the dinuclear copper A center (CU(A)) of subunit 2 and heme A of subunit 1 to the active site in subunit 1, a binuclear center (BNC) formed by heme A3 and copper B (CU(B)). The BNC reduces molecular oxygen to 2 water molecules using 4 electrons from cytochrome c in the IMS and 4 protons from the mitochondrial matrix.</text>
</comment>
<dbReference type="InterPro" id="IPR000298">
    <property type="entry name" value="Cyt_c_oxidase-like_su3"/>
</dbReference>
<keyword evidence="4 8" id="KW-0812">Transmembrane</keyword>
<dbReference type="GeneID" id="38574291"/>
<feature type="transmembrane region" description="Helical" evidence="9">
    <location>
        <begin position="152"/>
        <end position="179"/>
    </location>
</feature>
<gene>
    <name evidence="11" type="primary">cox3</name>
</gene>
<evidence type="ECO:0000256" key="5">
    <source>
        <dbReference type="ARBA" id="ARBA00022967"/>
    </source>
</evidence>
<feature type="domain" description="Heme-copper oxidase subunit III family profile" evidence="10">
    <location>
        <begin position="1"/>
        <end position="214"/>
    </location>
</feature>
<dbReference type="GO" id="GO:0004129">
    <property type="term" value="F:cytochrome-c oxidase activity"/>
    <property type="evidence" value="ECO:0007669"/>
    <property type="project" value="InterPro"/>
</dbReference>
<evidence type="ECO:0000313" key="11">
    <source>
        <dbReference type="EMBL" id="AYO27334.1"/>
    </source>
</evidence>
<reference evidence="11" key="1">
    <citation type="journal article" date="2018" name="J. Anim. Genet.">
        <title>Characterization of the complete mitochondrial genome of Parabreviscolexniepini Xi et al., 2018 (Cestoda, Caryophyllidea).</title>
        <authorList>
            <person name="Xi B.W."/>
            <person name="Zhang D."/>
            <person name="Li W.X."/>
            <person name="Yang B.J."/>
            <person name="Xie J."/>
        </authorList>
    </citation>
    <scope>NUCLEOTIDE SEQUENCE</scope>
</reference>
<dbReference type="EMBL" id="MG674140">
    <property type="protein sequence ID" value="AYO27334.1"/>
    <property type="molecule type" value="Genomic_DNA"/>
</dbReference>
<dbReference type="GO" id="GO:0016020">
    <property type="term" value="C:membrane"/>
    <property type="evidence" value="ECO:0007669"/>
    <property type="project" value="UniProtKB-SubCell"/>
</dbReference>
<dbReference type="AlphaFoldDB" id="A0A3G2QVI5"/>
<dbReference type="Pfam" id="PF00510">
    <property type="entry name" value="COX3"/>
    <property type="match status" value="1"/>
</dbReference>
<keyword evidence="6 9" id="KW-1133">Transmembrane helix</keyword>
<evidence type="ECO:0000256" key="8">
    <source>
        <dbReference type="RuleBase" id="RU003375"/>
    </source>
</evidence>
<dbReference type="Gene3D" id="1.20.120.80">
    <property type="entry name" value="Cytochrome c oxidase, subunit III, four-helix bundle"/>
    <property type="match status" value="1"/>
</dbReference>
<evidence type="ECO:0000256" key="2">
    <source>
        <dbReference type="ARBA" id="ARBA00010581"/>
    </source>
</evidence>
<feature type="transmembrane region" description="Helical" evidence="9">
    <location>
        <begin position="91"/>
        <end position="113"/>
    </location>
</feature>
<evidence type="ECO:0000256" key="6">
    <source>
        <dbReference type="ARBA" id="ARBA00022989"/>
    </source>
</evidence>
<evidence type="ECO:0000256" key="4">
    <source>
        <dbReference type="ARBA" id="ARBA00022692"/>
    </source>
</evidence>
<dbReference type="InterPro" id="IPR013833">
    <property type="entry name" value="Cyt_c_oxidase_su3_a-hlx"/>
</dbReference>
<keyword evidence="8 11" id="KW-0496">Mitochondrion</keyword>
<proteinExistence type="inferred from homology"/>
<dbReference type="PANTHER" id="PTHR11403">
    <property type="entry name" value="CYTOCHROME C OXIDASE SUBUNIT III"/>
    <property type="match status" value="1"/>
</dbReference>
<dbReference type="PROSITE" id="PS50253">
    <property type="entry name" value="COX3"/>
    <property type="match status" value="1"/>
</dbReference>
<dbReference type="GO" id="GO:0019646">
    <property type="term" value="P:aerobic electron transport chain"/>
    <property type="evidence" value="ECO:0007669"/>
    <property type="project" value="InterPro"/>
</dbReference>
<geneLocation type="mitochondrion" evidence="11"/>
<evidence type="ECO:0000256" key="9">
    <source>
        <dbReference type="SAM" id="Phobius"/>
    </source>
</evidence>
<dbReference type="RefSeq" id="YP_009544208.1">
    <property type="nucleotide sequence ID" value="NC_040117.1"/>
</dbReference>
<sequence>MSVVALVSSWFIPVLIAGLFFWDTGVLLFSAAMVGLVVVVISSDVFHGVAHYHWAFLLFLVTEGCLFLSFLNSGSWFYSGDWVSVSDSLEIPLVACFLLLGSSISITGFHHVYSWGYSSVLLWLTAFLGCCFVLLQIIEFSEAVSNLISNGFYSACLSTVGLHFFHVWVGVLAMIAVLWSGAARTGFYFCSTLTWYWHFVDYVWLLVYAFIYVC</sequence>
<dbReference type="SUPFAM" id="SSF81452">
    <property type="entry name" value="Cytochrome c oxidase subunit III-like"/>
    <property type="match status" value="1"/>
</dbReference>
<dbReference type="InterPro" id="IPR035973">
    <property type="entry name" value="Cyt_c_oxidase_su3-like_sf"/>
</dbReference>
<evidence type="ECO:0000256" key="1">
    <source>
        <dbReference type="ARBA" id="ARBA00004141"/>
    </source>
</evidence>
<evidence type="ECO:0000256" key="7">
    <source>
        <dbReference type="ARBA" id="ARBA00023136"/>
    </source>
</evidence>
<organism evidence="11">
    <name type="scientific">Parabreviscolex niepini</name>
    <dbReference type="NCBI Taxonomy" id="2041585"/>
    <lineage>
        <taxon>Eukaryota</taxon>
        <taxon>Metazoa</taxon>
        <taxon>Spiralia</taxon>
        <taxon>Lophotrochozoa</taxon>
        <taxon>Platyhelminthes</taxon>
        <taxon>Cestoda</taxon>
        <taxon>Eucestoda</taxon>
        <taxon>Caryophyllidea</taxon>
        <taxon>Caryophyllaeidae</taxon>
        <taxon>Parabreviscolex</taxon>
    </lineage>
</organism>
<feature type="transmembrane region" description="Helical" evidence="9">
    <location>
        <begin position="52"/>
        <end position="71"/>
    </location>
</feature>
<feature type="transmembrane region" description="Helical" evidence="9">
    <location>
        <begin position="120"/>
        <end position="140"/>
    </location>
</feature>
<feature type="transmembrane region" description="Helical" evidence="9">
    <location>
        <begin position="12"/>
        <end position="40"/>
    </location>
</feature>
<feature type="transmembrane region" description="Helical" evidence="9">
    <location>
        <begin position="186"/>
        <end position="211"/>
    </location>
</feature>
<keyword evidence="5" id="KW-1278">Translocase</keyword>
<name>A0A3G2QVI5_9CEST</name>
<comment type="subcellular location">
    <subcellularLocation>
        <location evidence="1">Membrane</location>
        <topology evidence="1">Multi-pass membrane protein</topology>
    </subcellularLocation>
</comment>
<keyword evidence="7 9" id="KW-0472">Membrane</keyword>